<evidence type="ECO:0000256" key="9">
    <source>
        <dbReference type="ARBA" id="ARBA00061127"/>
    </source>
</evidence>
<evidence type="ECO:0000256" key="13">
    <source>
        <dbReference type="PIRSR" id="PIRSR639383-3"/>
    </source>
</evidence>
<dbReference type="Gene3D" id="3.30.428.10">
    <property type="entry name" value="HIT-like"/>
    <property type="match status" value="1"/>
</dbReference>
<dbReference type="InterPro" id="IPR039383">
    <property type="entry name" value="FHIT"/>
</dbReference>
<dbReference type="Pfam" id="PF01230">
    <property type="entry name" value="HIT"/>
    <property type="match status" value="1"/>
</dbReference>
<evidence type="ECO:0000313" key="17">
    <source>
        <dbReference type="Proteomes" id="UP000887560"/>
    </source>
</evidence>
<dbReference type="GO" id="GO:0000166">
    <property type="term" value="F:nucleotide binding"/>
    <property type="evidence" value="ECO:0007669"/>
    <property type="project" value="UniProtKB-KW"/>
</dbReference>
<dbReference type="FunFam" id="3.60.110.10:FF:000005">
    <property type="entry name" value="nitrilase homolog 1 isoform X1"/>
    <property type="match status" value="1"/>
</dbReference>
<dbReference type="InterPro" id="IPR003010">
    <property type="entry name" value="C-N_Hydrolase"/>
</dbReference>
<evidence type="ECO:0000313" key="18">
    <source>
        <dbReference type="WBParaSite" id="scf7180000421053.g6199"/>
    </source>
</evidence>
<dbReference type="PROSITE" id="PS50263">
    <property type="entry name" value="CN_HYDROLASE"/>
    <property type="match status" value="1"/>
</dbReference>
<evidence type="ECO:0000256" key="11">
    <source>
        <dbReference type="PIRSR" id="PIRSR639383-1"/>
    </source>
</evidence>
<dbReference type="Proteomes" id="UP000887560">
    <property type="component" value="Unplaced"/>
</dbReference>
<feature type="short sequence motif" description="Histidine triad motif" evidence="14">
    <location>
        <begin position="390"/>
        <end position="394"/>
    </location>
</feature>
<dbReference type="SUPFAM" id="SSF54197">
    <property type="entry name" value="HIT-like"/>
    <property type="match status" value="1"/>
</dbReference>
<accession>A0A915NQU7</accession>
<evidence type="ECO:0000256" key="14">
    <source>
        <dbReference type="PROSITE-ProRule" id="PRU00464"/>
    </source>
</evidence>
<dbReference type="PANTHER" id="PTHR23088">
    <property type="entry name" value="NITRILASE-RELATED"/>
    <property type="match status" value="1"/>
</dbReference>
<keyword evidence="17" id="KW-1185">Reference proteome</keyword>
<dbReference type="GO" id="GO:0006139">
    <property type="term" value="P:nucleobase-containing compound metabolic process"/>
    <property type="evidence" value="ECO:0007669"/>
    <property type="project" value="TreeGrafter"/>
</dbReference>
<feature type="active site" description="Tele-AMP-histidine intermediate" evidence="11">
    <location>
        <position position="392"/>
    </location>
</feature>
<organism evidence="17 18">
    <name type="scientific">Meloidogyne floridensis</name>
    <dbReference type="NCBI Taxonomy" id="298350"/>
    <lineage>
        <taxon>Eukaryota</taxon>
        <taxon>Metazoa</taxon>
        <taxon>Ecdysozoa</taxon>
        <taxon>Nematoda</taxon>
        <taxon>Chromadorea</taxon>
        <taxon>Rhabditida</taxon>
        <taxon>Tylenchina</taxon>
        <taxon>Tylenchomorpha</taxon>
        <taxon>Tylenchoidea</taxon>
        <taxon>Meloidogynidae</taxon>
        <taxon>Meloidogyninae</taxon>
        <taxon>Meloidogyne</taxon>
    </lineage>
</organism>
<keyword evidence="4" id="KW-0547">Nucleotide-binding</keyword>
<evidence type="ECO:0000256" key="3">
    <source>
        <dbReference type="ARBA" id="ARBA00012377"/>
    </source>
</evidence>
<dbReference type="InterPro" id="IPR036265">
    <property type="entry name" value="HIT-like_sf"/>
</dbReference>
<reference evidence="18" key="1">
    <citation type="submission" date="2022-11" db="UniProtKB">
        <authorList>
            <consortium name="WormBaseParasite"/>
        </authorList>
    </citation>
    <scope>IDENTIFICATION</scope>
</reference>
<dbReference type="GO" id="GO:0016811">
    <property type="term" value="F:hydrolase activity, acting on carbon-nitrogen (but not peptide) bonds, in linear amides"/>
    <property type="evidence" value="ECO:0007669"/>
    <property type="project" value="InterPro"/>
</dbReference>
<dbReference type="InterPro" id="IPR036526">
    <property type="entry name" value="C-N_Hydrolase_sf"/>
</dbReference>
<evidence type="ECO:0000256" key="4">
    <source>
        <dbReference type="ARBA" id="ARBA00022741"/>
    </source>
</evidence>
<feature type="binding site" evidence="12">
    <location>
        <begin position="385"/>
        <end position="388"/>
    </location>
    <ligand>
        <name>substrate</name>
    </ligand>
</feature>
<evidence type="ECO:0000256" key="7">
    <source>
        <dbReference type="ARBA" id="ARBA00047780"/>
    </source>
</evidence>
<evidence type="ECO:0000259" key="15">
    <source>
        <dbReference type="PROSITE" id="PS50263"/>
    </source>
</evidence>
<keyword evidence="5" id="KW-0378">Hydrolase</keyword>
<evidence type="ECO:0000256" key="8">
    <source>
        <dbReference type="ARBA" id="ARBA00057461"/>
    </source>
</evidence>
<comment type="catalytic activity">
    <reaction evidence="7">
        <text>P(1),P(3)-bis(5'-adenosyl) triphosphate + H2O = AMP + ADP + 2 H(+)</text>
        <dbReference type="Rhea" id="RHEA:13893"/>
        <dbReference type="ChEBI" id="CHEBI:15377"/>
        <dbReference type="ChEBI" id="CHEBI:15378"/>
        <dbReference type="ChEBI" id="CHEBI:58529"/>
        <dbReference type="ChEBI" id="CHEBI:456215"/>
        <dbReference type="ChEBI" id="CHEBI:456216"/>
        <dbReference type="EC" id="3.6.1.29"/>
    </reaction>
</comment>
<feature type="binding site" evidence="12">
    <location>
        <position position="322"/>
    </location>
    <ligand>
        <name>substrate</name>
    </ligand>
</feature>
<dbReference type="InterPro" id="IPR011146">
    <property type="entry name" value="HIT-like"/>
</dbReference>
<dbReference type="WBParaSite" id="scf7180000421053.g6199">
    <property type="protein sequence ID" value="scf7180000421053.g6199"/>
    <property type="gene ID" value="scf7180000421053.g6199"/>
</dbReference>
<evidence type="ECO:0000256" key="12">
    <source>
        <dbReference type="PIRSR" id="PIRSR639383-2"/>
    </source>
</evidence>
<dbReference type="InterPro" id="IPR019808">
    <property type="entry name" value="Histidine_triad_CS"/>
</dbReference>
<feature type="domain" description="CN hydrolase" evidence="15">
    <location>
        <begin position="13"/>
        <end position="261"/>
    </location>
</feature>
<feature type="domain" description="HIT" evidence="16">
    <location>
        <begin position="297"/>
        <end position="405"/>
    </location>
</feature>
<evidence type="ECO:0000256" key="10">
    <source>
        <dbReference type="ARBA" id="ARBA00069577"/>
    </source>
</evidence>
<sequence>MAASSVVSAGRRSLIAVCQLSVQHDLNDNFRRSAQLIERAANNRGCKMVFLPECFDFIGRNKEEQIDQAIEADGQYITQFRELAKRYGLWLALGGFHNKQADGLPLNTYLLIDSSGQTRASYDKLHLFDLDLPGKVRLMESEFSRKGKKLHLPVDTPIGRLGMGICYDLRFAELSLFNRLRGAQILSFPSSFTVTTGLAHWEALLRARAIETQCYIVAPAQTGKHNDKRSSYGHSMVVDPWGAIIAQCSEREDLCFAELDLDYVDEIRRNQPVFEHRRSDLYSLYFNEKREINDSDLFPFGHLKIDGSQCFYKSAHCYAFVNLMPLLPGHVLISPLKEGLKRLTDLDDQTTADLFILTKKVEKMVCQIYQTNCATVCVQDGEHAGQTVEHVHVHIIPRKKGDFGGGDPDQIYSKLQNHDAKLDKEKRSPKEMAEEAIFYRKWFEENLEAGWGYPLDGYTNVLDVVVINGIFKKDVVVPFPRSSKYSFDCCAQDFKFLGCSNPFTGNSFICGKLKNEGCKQENSWIMSNYNKNDLNQTKCEFKFTMNNPKTGQNFVDLKDILTNPSTYQNWVQMDSCNKYSAFQVTRNCVENNSNKFYSGRENSEEDTMKKGFEQMEEICDYPKYGLVTPSFERDEEWQKIDVTHPNNNCDVDYDRAKNINSNEPKTDKLKLDLQFKCGTEPASGRLMFYRRKAYGCPVSAFIFNSQLDFEKF</sequence>
<dbReference type="CDD" id="cd01275">
    <property type="entry name" value="FHIT"/>
    <property type="match status" value="1"/>
</dbReference>
<feature type="site" description="Important for induction of apoptosis" evidence="13">
    <location>
        <position position="412"/>
    </location>
</feature>
<dbReference type="CDD" id="cd07572">
    <property type="entry name" value="nit"/>
    <property type="match status" value="1"/>
</dbReference>
<evidence type="ECO:0000256" key="6">
    <source>
        <dbReference type="ARBA" id="ARBA00023268"/>
    </source>
</evidence>
<name>A0A915NQU7_9BILA</name>
<dbReference type="FunFam" id="3.30.428.10:FF:000011">
    <property type="entry name" value="Fragile histidine triad"/>
    <property type="match status" value="1"/>
</dbReference>
<dbReference type="PANTHER" id="PTHR23088:SF27">
    <property type="entry name" value="DEAMINATED GLUTATHIONE AMIDASE"/>
    <property type="match status" value="1"/>
</dbReference>
<dbReference type="EC" id="3.6.1.29" evidence="3"/>
<comment type="function">
    <text evidence="8">Cleaves A-5'-PPP-5'A to yield AMP and ADP.</text>
</comment>
<dbReference type="SUPFAM" id="SSF56317">
    <property type="entry name" value="Carbon-nitrogen hydrolase"/>
    <property type="match status" value="1"/>
</dbReference>
<dbReference type="InterPro" id="IPR045254">
    <property type="entry name" value="Nit1/2_C-N_Hydrolase"/>
</dbReference>
<comment type="cofactor">
    <cofactor evidence="1">
        <name>Mn(2+)</name>
        <dbReference type="ChEBI" id="CHEBI:29035"/>
    </cofactor>
</comment>
<evidence type="ECO:0000256" key="5">
    <source>
        <dbReference type="ARBA" id="ARBA00022801"/>
    </source>
</evidence>
<dbReference type="Pfam" id="PF00795">
    <property type="entry name" value="CN_hydrolase"/>
    <property type="match status" value="1"/>
</dbReference>
<feature type="binding site" evidence="12">
    <location>
        <position position="394"/>
    </location>
    <ligand>
        <name>substrate</name>
    </ligand>
</feature>
<dbReference type="PROSITE" id="PS51084">
    <property type="entry name" value="HIT_2"/>
    <property type="match status" value="1"/>
</dbReference>
<evidence type="ECO:0000259" key="16">
    <source>
        <dbReference type="PROSITE" id="PS51084"/>
    </source>
</evidence>
<dbReference type="AlphaFoldDB" id="A0A915NQU7"/>
<keyword evidence="6" id="KW-0511">Multifunctional enzyme</keyword>
<comment type="similarity">
    <text evidence="9">In the N-terminal section; belongs to the UPF0012 family.</text>
</comment>
<dbReference type="PROSITE" id="PS00892">
    <property type="entry name" value="HIT_1"/>
    <property type="match status" value="1"/>
</dbReference>
<dbReference type="GO" id="GO:0047710">
    <property type="term" value="F:bis(5'-adenosyl)-triphosphatase activity"/>
    <property type="evidence" value="ECO:0007669"/>
    <property type="project" value="UniProtKB-EC"/>
</dbReference>
<evidence type="ECO:0000256" key="1">
    <source>
        <dbReference type="ARBA" id="ARBA00001936"/>
    </source>
</evidence>
<evidence type="ECO:0000256" key="2">
    <source>
        <dbReference type="ARBA" id="ARBA00011881"/>
    </source>
</evidence>
<dbReference type="Gene3D" id="3.60.110.10">
    <property type="entry name" value="Carbon-nitrogen hydrolase"/>
    <property type="match status" value="1"/>
</dbReference>
<feature type="binding site" evidence="12">
    <location>
        <position position="379"/>
    </location>
    <ligand>
        <name>substrate</name>
    </ligand>
</feature>
<comment type="subunit">
    <text evidence="2">Homotetramer.</text>
</comment>
<protein>
    <recommendedName>
        <fullName evidence="10">Nitrilase and fragile histidine triad fusion protein NitFhit</fullName>
        <ecNumber evidence="3">3.6.1.29</ecNumber>
    </recommendedName>
</protein>
<proteinExistence type="inferred from homology"/>